<dbReference type="AlphaFoldDB" id="A0A386HLZ9"/>
<keyword evidence="1" id="KW-0812">Transmembrane</keyword>
<gene>
    <name evidence="2" type="ORF">D6B99_02865</name>
</gene>
<dbReference type="RefSeq" id="WP_119984892.1">
    <property type="nucleotide sequence ID" value="NZ_CP032489.1"/>
</dbReference>
<sequence length="311" mass="35142">MKNNLNLHTAIFLIIKKANIVNISSHYISDFLRQNGFISLEKIGELSLPENPQTNEEGELLSEAVFVYDKKAETTPDFVHYLAGILQKPLLLVQSDLEYFLDQSRQLMNIGSKPLEIDGIGFIHAENNGTYSFSTTAPDGFKETAFHKKYDEAHQSGSPMLSSVNYASKRKGSRNLGRWILAILLIGIIAFGFYYVKSKPDFFTDNQVKKDSIKNEKIAERKDISAPVVKITSSKVDGYKFIIQTFDNLQGINKRVTQLKNYGNIVSTDSIRVNGKTIYRLYVTDEKAKPADTLHIKDSLRAYFGHTITIE</sequence>
<evidence type="ECO:0000313" key="3">
    <source>
        <dbReference type="Proteomes" id="UP000266118"/>
    </source>
</evidence>
<keyword evidence="1" id="KW-1133">Transmembrane helix</keyword>
<dbReference type="EMBL" id="CP032489">
    <property type="protein sequence ID" value="AYD46649.1"/>
    <property type="molecule type" value="Genomic_DNA"/>
</dbReference>
<accession>A0A386HLZ9</accession>
<protein>
    <recommendedName>
        <fullName evidence="4">CCDC81-like prokaryotic HU domain-containing protein</fullName>
    </recommendedName>
</protein>
<evidence type="ECO:0000256" key="1">
    <source>
        <dbReference type="SAM" id="Phobius"/>
    </source>
</evidence>
<dbReference type="Proteomes" id="UP000266118">
    <property type="component" value="Chromosome"/>
</dbReference>
<organism evidence="2 3">
    <name type="scientific">Arachidicoccus soli</name>
    <dbReference type="NCBI Taxonomy" id="2341117"/>
    <lineage>
        <taxon>Bacteria</taxon>
        <taxon>Pseudomonadati</taxon>
        <taxon>Bacteroidota</taxon>
        <taxon>Chitinophagia</taxon>
        <taxon>Chitinophagales</taxon>
        <taxon>Chitinophagaceae</taxon>
        <taxon>Arachidicoccus</taxon>
    </lineage>
</organism>
<dbReference type="KEGG" id="ark:D6B99_02865"/>
<dbReference type="OrthoDB" id="660546at2"/>
<keyword evidence="1" id="KW-0472">Membrane</keyword>
<reference evidence="2 3" key="1">
    <citation type="submission" date="2018-09" db="EMBL/GenBank/DDBJ databases">
        <title>Arachidicoccus sp. nov., a bacterium isolated from soil.</title>
        <authorList>
            <person name="Weon H.-Y."/>
            <person name="Kwon S.-W."/>
            <person name="Lee S.A."/>
        </authorList>
    </citation>
    <scope>NUCLEOTIDE SEQUENCE [LARGE SCALE GENOMIC DNA]</scope>
    <source>
        <strain evidence="2 3">KIS59-12</strain>
    </source>
</reference>
<feature type="transmembrane region" description="Helical" evidence="1">
    <location>
        <begin position="176"/>
        <end position="196"/>
    </location>
</feature>
<keyword evidence="3" id="KW-1185">Reference proteome</keyword>
<name>A0A386HLZ9_9BACT</name>
<evidence type="ECO:0008006" key="4">
    <source>
        <dbReference type="Google" id="ProtNLM"/>
    </source>
</evidence>
<evidence type="ECO:0000313" key="2">
    <source>
        <dbReference type="EMBL" id="AYD46649.1"/>
    </source>
</evidence>
<proteinExistence type="predicted"/>